<evidence type="ECO:0000256" key="2">
    <source>
        <dbReference type="ARBA" id="ARBA00036324"/>
    </source>
</evidence>
<keyword evidence="1" id="KW-0413">Isomerase</keyword>
<dbReference type="GO" id="GO:0036373">
    <property type="term" value="F:L-fucose mutarotase activity"/>
    <property type="evidence" value="ECO:0007669"/>
    <property type="project" value="UniProtKB-EC"/>
</dbReference>
<dbReference type="InterPro" id="IPR050443">
    <property type="entry name" value="RbsD/FucU_mutarotase"/>
</dbReference>
<dbReference type="InterPro" id="IPR023750">
    <property type="entry name" value="RbsD-like_sf"/>
</dbReference>
<comment type="catalytic activity">
    <reaction evidence="2">
        <text>alpha-L-fucose = beta-L-fucose</text>
        <dbReference type="Rhea" id="RHEA:25580"/>
        <dbReference type="ChEBI" id="CHEBI:42548"/>
        <dbReference type="ChEBI" id="CHEBI:42589"/>
        <dbReference type="EC" id="5.1.3.29"/>
    </reaction>
</comment>
<dbReference type="GO" id="GO:0006004">
    <property type="term" value="P:fucose metabolic process"/>
    <property type="evidence" value="ECO:0007669"/>
    <property type="project" value="TreeGrafter"/>
</dbReference>
<comment type="caution">
    <text evidence="4">The sequence shown here is derived from an EMBL/GenBank/DDBJ whole genome shotgun (WGS) entry which is preliminary data.</text>
</comment>
<dbReference type="PANTHER" id="PTHR31690">
    <property type="entry name" value="FUCOSE MUTAROTASE"/>
    <property type="match status" value="1"/>
</dbReference>
<dbReference type="Proteomes" id="UP000663879">
    <property type="component" value="Unassembled WGS sequence"/>
</dbReference>
<dbReference type="SUPFAM" id="SSF102546">
    <property type="entry name" value="RbsD-like"/>
    <property type="match status" value="1"/>
</dbReference>
<dbReference type="Pfam" id="PF05025">
    <property type="entry name" value="RbsD_FucU"/>
    <property type="match status" value="1"/>
</dbReference>
<dbReference type="GO" id="GO:0042806">
    <property type="term" value="F:fucose binding"/>
    <property type="evidence" value="ECO:0007669"/>
    <property type="project" value="TreeGrafter"/>
</dbReference>
<evidence type="ECO:0000313" key="5">
    <source>
        <dbReference type="Proteomes" id="UP000663879"/>
    </source>
</evidence>
<evidence type="ECO:0000256" key="1">
    <source>
        <dbReference type="ARBA" id="ARBA00023235"/>
    </source>
</evidence>
<dbReference type="EC" id="5.1.3.29" evidence="3"/>
<name>A0A813W7R6_9BILA</name>
<dbReference type="PANTHER" id="PTHR31690:SF4">
    <property type="entry name" value="FUCOSE MUTAROTASE"/>
    <property type="match status" value="1"/>
</dbReference>
<dbReference type="AlphaFoldDB" id="A0A813W7R6"/>
<keyword evidence="5" id="KW-1185">Reference proteome</keyword>
<dbReference type="OrthoDB" id="10011710at2759"/>
<dbReference type="Gene3D" id="3.40.1650.10">
    <property type="entry name" value="RbsD-like domain"/>
    <property type="match status" value="1"/>
</dbReference>
<sequence length="154" mass="17243">MPLKGIPKVLTPDILHALSSMGHGDEIVLADAHFPASSVAKSSTCGTLEIRADACDSLPYLLESILKLFPLDEYVDEPVFLMDRVDSDKAINLQVKVWKEFDQILELSQGKKVKAKYVERFEFYEQAKKAYVIIQTGDTAQYGNIILKKGLVMH</sequence>
<proteinExistence type="predicted"/>
<dbReference type="EMBL" id="CAJNOC010001313">
    <property type="protein sequence ID" value="CAF0853918.1"/>
    <property type="molecule type" value="Genomic_DNA"/>
</dbReference>
<gene>
    <name evidence="4" type="ORF">OXX778_LOCUS9095</name>
</gene>
<organism evidence="4 5">
    <name type="scientific">Brachionus calyciflorus</name>
    <dbReference type="NCBI Taxonomy" id="104777"/>
    <lineage>
        <taxon>Eukaryota</taxon>
        <taxon>Metazoa</taxon>
        <taxon>Spiralia</taxon>
        <taxon>Gnathifera</taxon>
        <taxon>Rotifera</taxon>
        <taxon>Eurotatoria</taxon>
        <taxon>Monogononta</taxon>
        <taxon>Pseudotrocha</taxon>
        <taxon>Ploima</taxon>
        <taxon>Brachionidae</taxon>
        <taxon>Brachionus</taxon>
    </lineage>
</organism>
<evidence type="ECO:0000313" key="4">
    <source>
        <dbReference type="EMBL" id="CAF0853918.1"/>
    </source>
</evidence>
<dbReference type="InterPro" id="IPR007721">
    <property type="entry name" value="RbsD_FucU"/>
</dbReference>
<protein>
    <recommendedName>
        <fullName evidence="3">L-fucose mutarotase</fullName>
        <ecNumber evidence="3">5.1.3.29</ecNumber>
    </recommendedName>
</protein>
<accession>A0A813W7R6</accession>
<evidence type="ECO:0000256" key="3">
    <source>
        <dbReference type="ARBA" id="ARBA00038859"/>
    </source>
</evidence>
<reference evidence="4" key="1">
    <citation type="submission" date="2021-02" db="EMBL/GenBank/DDBJ databases">
        <authorList>
            <person name="Nowell W R."/>
        </authorList>
    </citation>
    <scope>NUCLEOTIDE SEQUENCE</scope>
    <source>
        <strain evidence="4">Ploen Becks lab</strain>
    </source>
</reference>